<gene>
    <name evidence="2" type="ORF">GCM10018793_69470</name>
</gene>
<dbReference type="Proteomes" id="UP000603708">
    <property type="component" value="Unassembled WGS sequence"/>
</dbReference>
<name>A0A919GRI5_9ACTN</name>
<evidence type="ECO:0000313" key="3">
    <source>
        <dbReference type="Proteomes" id="UP000603708"/>
    </source>
</evidence>
<keyword evidence="3" id="KW-1185">Reference proteome</keyword>
<feature type="region of interest" description="Disordered" evidence="1">
    <location>
        <begin position="1"/>
        <end position="20"/>
    </location>
</feature>
<proteinExistence type="predicted"/>
<dbReference type="AlphaFoldDB" id="A0A919GRI5"/>
<comment type="caution">
    <text evidence="2">The sequence shown here is derived from an EMBL/GenBank/DDBJ whole genome shotgun (WGS) entry which is preliminary data.</text>
</comment>
<accession>A0A919GRI5</accession>
<reference evidence="2" key="1">
    <citation type="journal article" date="2014" name="Int. J. Syst. Evol. Microbiol.">
        <title>Complete genome sequence of Corynebacterium casei LMG S-19264T (=DSM 44701T), isolated from a smear-ripened cheese.</title>
        <authorList>
            <consortium name="US DOE Joint Genome Institute (JGI-PGF)"/>
            <person name="Walter F."/>
            <person name="Albersmeier A."/>
            <person name="Kalinowski J."/>
            <person name="Ruckert C."/>
        </authorList>
    </citation>
    <scope>NUCLEOTIDE SEQUENCE</scope>
    <source>
        <strain evidence="2">JCM 5069</strain>
    </source>
</reference>
<sequence>MGEADHHWTASGRWLGRGSRTLDGRDRRFRVGKMPADHISTLLIPEKNRNFSRLYAEEKHAGEHLKTALSPMF</sequence>
<dbReference type="EMBL" id="BNCD01000041">
    <property type="protein sequence ID" value="GHH88726.1"/>
    <property type="molecule type" value="Genomic_DNA"/>
</dbReference>
<evidence type="ECO:0000256" key="1">
    <source>
        <dbReference type="SAM" id="MobiDB-lite"/>
    </source>
</evidence>
<protein>
    <submittedName>
        <fullName evidence="2">Uncharacterized protein</fullName>
    </submittedName>
</protein>
<evidence type="ECO:0000313" key="2">
    <source>
        <dbReference type="EMBL" id="GHH88726.1"/>
    </source>
</evidence>
<organism evidence="2 3">
    <name type="scientific">Streptomyces sulfonofaciens</name>
    <dbReference type="NCBI Taxonomy" id="68272"/>
    <lineage>
        <taxon>Bacteria</taxon>
        <taxon>Bacillati</taxon>
        <taxon>Actinomycetota</taxon>
        <taxon>Actinomycetes</taxon>
        <taxon>Kitasatosporales</taxon>
        <taxon>Streptomycetaceae</taxon>
        <taxon>Streptomyces</taxon>
    </lineage>
</organism>
<reference evidence="2" key="2">
    <citation type="submission" date="2020-09" db="EMBL/GenBank/DDBJ databases">
        <authorList>
            <person name="Sun Q."/>
            <person name="Ohkuma M."/>
        </authorList>
    </citation>
    <scope>NUCLEOTIDE SEQUENCE</scope>
    <source>
        <strain evidence="2">JCM 5069</strain>
    </source>
</reference>